<feature type="signal peptide" evidence="4">
    <location>
        <begin position="1"/>
        <end position="23"/>
    </location>
</feature>
<sequence length="312" mass="32898">MTRMKRLLCGAALASMMAGSAVAKDLNSIGISVGLLGNPFFVATIKGIEDRAKEINPDVKITSVSADYDLNKQVSQIDSFIAAGVDIIMLNAVDASAIAPAVKKAQDAGIVVAAFDVSAPGADVTVMTNNVKAGEIACQYIVDQLNGQGNVIIINGPQSSSIIDRVKGCKSVFEKHSGINILSDDQNGKASREGGLDVMQSLLTRFDDVDAVFAINDPTAIGAELAARQLNRTEFFITAVDGAPDIEEALKTGTSMIKASASQDPYVMAGMALELGYKVLQGEKPEQDTVLLDPQLITAENVNEYKGWTAAR</sequence>
<dbReference type="CDD" id="cd06321">
    <property type="entry name" value="PBP1_ABC_sugar_binding-like"/>
    <property type="match status" value="1"/>
</dbReference>
<comment type="subcellular location">
    <subcellularLocation>
        <location evidence="1">Cell envelope</location>
    </subcellularLocation>
</comment>
<evidence type="ECO:0000256" key="4">
    <source>
        <dbReference type="SAM" id="SignalP"/>
    </source>
</evidence>
<dbReference type="Gene3D" id="3.40.50.2300">
    <property type="match status" value="2"/>
</dbReference>
<dbReference type="InterPro" id="IPR028082">
    <property type="entry name" value="Peripla_BP_I"/>
</dbReference>
<feature type="chain" id="PRO_5047148365" evidence="4">
    <location>
        <begin position="24"/>
        <end position="312"/>
    </location>
</feature>
<keyword evidence="7" id="KW-1185">Reference proteome</keyword>
<evidence type="ECO:0000256" key="1">
    <source>
        <dbReference type="ARBA" id="ARBA00004196"/>
    </source>
</evidence>
<evidence type="ECO:0000313" key="7">
    <source>
        <dbReference type="Proteomes" id="UP001597373"/>
    </source>
</evidence>
<comment type="caution">
    <text evidence="6">The sequence shown here is derived from an EMBL/GenBank/DDBJ whole genome shotgun (WGS) entry which is preliminary data.</text>
</comment>
<dbReference type="SUPFAM" id="SSF53822">
    <property type="entry name" value="Periplasmic binding protein-like I"/>
    <property type="match status" value="1"/>
</dbReference>
<organism evidence="6 7">
    <name type="scientific">Chelativorans composti</name>
    <dbReference type="NCBI Taxonomy" id="768533"/>
    <lineage>
        <taxon>Bacteria</taxon>
        <taxon>Pseudomonadati</taxon>
        <taxon>Pseudomonadota</taxon>
        <taxon>Alphaproteobacteria</taxon>
        <taxon>Hyphomicrobiales</taxon>
        <taxon>Phyllobacteriaceae</taxon>
        <taxon>Chelativorans</taxon>
    </lineage>
</organism>
<dbReference type="Pfam" id="PF13407">
    <property type="entry name" value="Peripla_BP_4"/>
    <property type="match status" value="1"/>
</dbReference>
<dbReference type="PANTHER" id="PTHR46847:SF2">
    <property type="entry name" value="ABC TRANSPORTER SUGAR-BINDING PROTEIN"/>
    <property type="match status" value="1"/>
</dbReference>
<feature type="domain" description="Periplasmic binding protein" evidence="5">
    <location>
        <begin position="29"/>
        <end position="284"/>
    </location>
</feature>
<dbReference type="EMBL" id="JBHUIR010000010">
    <property type="protein sequence ID" value="MFD2258697.1"/>
    <property type="molecule type" value="Genomic_DNA"/>
</dbReference>
<comment type="similarity">
    <text evidence="2">Belongs to the bacterial solute-binding protein 2 family.</text>
</comment>
<name>A0ABW5DC76_9HYPH</name>
<accession>A0ABW5DC76</accession>
<evidence type="ECO:0000256" key="3">
    <source>
        <dbReference type="ARBA" id="ARBA00022729"/>
    </source>
</evidence>
<dbReference type="PANTHER" id="PTHR46847">
    <property type="entry name" value="D-ALLOSE-BINDING PERIPLASMIC PROTEIN-RELATED"/>
    <property type="match status" value="1"/>
</dbReference>
<protein>
    <submittedName>
        <fullName evidence="6">ABC transporter substrate-binding protein</fullName>
    </submittedName>
</protein>
<dbReference type="RefSeq" id="WP_345097856.1">
    <property type="nucleotide sequence ID" value="NZ_BAABGS010000009.1"/>
</dbReference>
<gene>
    <name evidence="6" type="ORF">ACFSMZ_02795</name>
</gene>
<dbReference type="InterPro" id="IPR025997">
    <property type="entry name" value="SBP_2_dom"/>
</dbReference>
<evidence type="ECO:0000313" key="6">
    <source>
        <dbReference type="EMBL" id="MFD2258697.1"/>
    </source>
</evidence>
<evidence type="ECO:0000259" key="5">
    <source>
        <dbReference type="Pfam" id="PF13407"/>
    </source>
</evidence>
<proteinExistence type="inferred from homology"/>
<dbReference type="Proteomes" id="UP001597373">
    <property type="component" value="Unassembled WGS sequence"/>
</dbReference>
<evidence type="ECO:0000256" key="2">
    <source>
        <dbReference type="ARBA" id="ARBA00007639"/>
    </source>
</evidence>
<reference evidence="7" key="1">
    <citation type="journal article" date="2019" name="Int. J. Syst. Evol. Microbiol.">
        <title>The Global Catalogue of Microorganisms (GCM) 10K type strain sequencing project: providing services to taxonomists for standard genome sequencing and annotation.</title>
        <authorList>
            <consortium name="The Broad Institute Genomics Platform"/>
            <consortium name="The Broad Institute Genome Sequencing Center for Infectious Disease"/>
            <person name="Wu L."/>
            <person name="Ma J."/>
        </authorList>
    </citation>
    <scope>NUCLEOTIDE SEQUENCE [LARGE SCALE GENOMIC DNA]</scope>
    <source>
        <strain evidence="7">KCTC 23707</strain>
    </source>
</reference>
<keyword evidence="3 4" id="KW-0732">Signal</keyword>